<dbReference type="RefSeq" id="WP_091413596.1">
    <property type="nucleotide sequence ID" value="NZ_LT629749.1"/>
</dbReference>
<protein>
    <submittedName>
        <fullName evidence="1">Uncharacterized protein</fullName>
    </submittedName>
</protein>
<keyword evidence="2" id="KW-1185">Reference proteome</keyword>
<gene>
    <name evidence="1" type="ORF">SAMN04488543_2798</name>
</gene>
<accession>A0A1H1WQN1</accession>
<evidence type="ECO:0000313" key="2">
    <source>
        <dbReference type="Proteomes" id="UP000199092"/>
    </source>
</evidence>
<dbReference type="AlphaFoldDB" id="A0A1H1WQN1"/>
<dbReference type="OrthoDB" id="4565789at2"/>
<dbReference type="EMBL" id="LT629749">
    <property type="protein sequence ID" value="SDS99395.1"/>
    <property type="molecule type" value="Genomic_DNA"/>
</dbReference>
<evidence type="ECO:0000313" key="1">
    <source>
        <dbReference type="EMBL" id="SDS99395.1"/>
    </source>
</evidence>
<name>A0A1H1WQN1_9ACTN</name>
<proteinExistence type="predicted"/>
<organism evidence="1 2">
    <name type="scientific">Friedmanniella luteola</name>
    <dbReference type="NCBI Taxonomy" id="546871"/>
    <lineage>
        <taxon>Bacteria</taxon>
        <taxon>Bacillati</taxon>
        <taxon>Actinomycetota</taxon>
        <taxon>Actinomycetes</taxon>
        <taxon>Propionibacteriales</taxon>
        <taxon>Nocardioidaceae</taxon>
        <taxon>Friedmanniella</taxon>
    </lineage>
</organism>
<sequence length="168" mass="17929">MLVAVLVVVVLAAGAWWRWGNRGASADPQAAARTSFPDLTPATGDPILPSLAGLSPSAGEVVQAEGPFDNRFELDKLRFDGKKLTGTATITSDVSEILEFEALAGFYDRQGRLRGTARHVYHLDESKNDHAHEEGTPSEAHPFTIQVPKDLTDVAVSAAVGVPVLVNE</sequence>
<reference evidence="1 2" key="1">
    <citation type="submission" date="2016-10" db="EMBL/GenBank/DDBJ databases">
        <authorList>
            <person name="de Groot N.N."/>
        </authorList>
    </citation>
    <scope>NUCLEOTIDE SEQUENCE [LARGE SCALE GENOMIC DNA]</scope>
    <source>
        <strain evidence="1 2">DSM 21741</strain>
    </source>
</reference>
<dbReference type="Proteomes" id="UP000199092">
    <property type="component" value="Chromosome I"/>
</dbReference>